<dbReference type="RefSeq" id="WP_092160715.1">
    <property type="nucleotide sequence ID" value="NZ_FNGA01000003.1"/>
</dbReference>
<gene>
    <name evidence="1" type="ORF">SAMN05660337_2007</name>
</gene>
<evidence type="ECO:0000313" key="2">
    <source>
        <dbReference type="Proteomes" id="UP000199053"/>
    </source>
</evidence>
<organism evidence="1 2">
    <name type="scientific">Maridesulfovibrio ferrireducens</name>
    <dbReference type="NCBI Taxonomy" id="246191"/>
    <lineage>
        <taxon>Bacteria</taxon>
        <taxon>Pseudomonadati</taxon>
        <taxon>Thermodesulfobacteriota</taxon>
        <taxon>Desulfovibrionia</taxon>
        <taxon>Desulfovibrionales</taxon>
        <taxon>Desulfovibrionaceae</taxon>
        <taxon>Maridesulfovibrio</taxon>
    </lineage>
</organism>
<reference evidence="2" key="1">
    <citation type="submission" date="2016-10" db="EMBL/GenBank/DDBJ databases">
        <authorList>
            <person name="Varghese N."/>
            <person name="Submissions S."/>
        </authorList>
    </citation>
    <scope>NUCLEOTIDE SEQUENCE [LARGE SCALE GENOMIC DNA]</scope>
    <source>
        <strain evidence="2">DSM 16995</strain>
    </source>
</reference>
<proteinExistence type="predicted"/>
<accession>A0A1G9H4X7</accession>
<protein>
    <recommendedName>
        <fullName evidence="3">F5/8 type C domain-containing protein</fullName>
    </recommendedName>
</protein>
<sequence>MTVVSSSNNITFAGDGVQILFDFNFRIFKEEDLAAVVRDSSGTEIELVAGSDFKLVSEAGNDSGGRAMYPVSGIPLQTGSSITFYREISYSQELELVDNDPFSAELLNEAFDRGVMRDQQLQEQVARALKYDISTPAEEQLMPQEFMSNVVSFRDAASAARTGAETARTESEAAQIAAEAARTGAETAQTAAEYAKSEAEAIAWGDIVNLRSKTPILNGPVSATEGSTVEVSIADYVADSLTSYEIDVEDFGSAELVGSIIIWTLGIVDVDTIHSVKVVRRRRGEIYSETAIHQLLVKDVLVNDGPTVVFADDSAGWPGAVIDADGIQPPAFSVGATNAKQIVSGKMEVEVASGKRTVLDGTLSTSLKVLEEIFAGDILITDQGNVLVGDVSGGVSSTVNFVPTFVSSAKTDGCTVTASSEYVGYPAWKAVDHDIATSDNNWISNATSSASLTLVFDTTKSLGSYRLTAMLAPASVSAYMPRNWTVETRLTGGEWTQVDSKVDQSDWGASEQRIFQVNFVEAFNEIRINISNAIGGGAGLTEFELFEAPNPYETAIDLPLAPTNVFKNPLQGEKLVITEPSTTSFKTTAQVVENEPLFVDGVDAVAGGVTESEGGEADSIPTMTGETTSGCTITSTSVPMVPDQAPWKVCNGAFTGSNDAFQVEKNTIDLTIQLPTPVKLTSYEMSPRGVNSTDLTRAPKTWTVKGIRADGTRILLDTQTNVTGWVLAVYKTFMPSVVIDEVFVRFELDVTVSGGVGYTNIGHFQIIGKASSHTVDITAAGLTEPPVHVSRRAENIFALGAGITDEYLGPEVGLTLDGGEGIAFSNYNTVASTDRLFATTNQMGIAYTPTSDQTLTSASVELNSTNAGKTHAGVFLWVNETTLGDQVGAWGDELDMVVGKNTFPLPNVAVTSGTKYCVVLFVTTVGTVSIIASETGGTIEAYRSDGVVEPWRMEIMKAEEGTSTTSSIVTISDTSKAAMLYILGGSHNNLLIDGNIDAKVASVSEEIIAEGLFKTTANLVTPLAKVPTSVAIPDRYNLSPSGSTSELTDEKLKLVANKIDFPENPDLKQLAMAVRGPEDMRFMGGKIYIQESI</sequence>
<name>A0A1G9H4X7_9BACT</name>
<dbReference type="Proteomes" id="UP000199053">
    <property type="component" value="Unassembled WGS sequence"/>
</dbReference>
<dbReference type="STRING" id="246191.SAMN05660337_2007"/>
<evidence type="ECO:0008006" key="3">
    <source>
        <dbReference type="Google" id="ProtNLM"/>
    </source>
</evidence>
<dbReference type="Gene3D" id="2.60.120.260">
    <property type="entry name" value="Galactose-binding domain-like"/>
    <property type="match status" value="1"/>
</dbReference>
<dbReference type="AlphaFoldDB" id="A0A1G9H4X7"/>
<dbReference type="SUPFAM" id="SSF49785">
    <property type="entry name" value="Galactose-binding domain-like"/>
    <property type="match status" value="1"/>
</dbReference>
<evidence type="ECO:0000313" key="1">
    <source>
        <dbReference type="EMBL" id="SDL07942.1"/>
    </source>
</evidence>
<keyword evidence="2" id="KW-1185">Reference proteome</keyword>
<dbReference type="EMBL" id="FNGA01000003">
    <property type="protein sequence ID" value="SDL07942.1"/>
    <property type="molecule type" value="Genomic_DNA"/>
</dbReference>
<dbReference type="InterPro" id="IPR008979">
    <property type="entry name" value="Galactose-bd-like_sf"/>
</dbReference>
<dbReference type="OrthoDB" id="5453447at2"/>